<protein>
    <submittedName>
        <fullName evidence="6">LysR family transcriptional regulator</fullName>
    </submittedName>
</protein>
<evidence type="ECO:0000256" key="2">
    <source>
        <dbReference type="ARBA" id="ARBA00023015"/>
    </source>
</evidence>
<keyword evidence="7" id="KW-1185">Reference proteome</keyword>
<feature type="domain" description="HTH lysR-type" evidence="5">
    <location>
        <begin position="1"/>
        <end position="58"/>
    </location>
</feature>
<dbReference type="CDD" id="cd08422">
    <property type="entry name" value="PBP2_CrgA_like"/>
    <property type="match status" value="1"/>
</dbReference>
<dbReference type="Proteomes" id="UP000621447">
    <property type="component" value="Unassembled WGS sequence"/>
</dbReference>
<evidence type="ECO:0000259" key="5">
    <source>
        <dbReference type="PROSITE" id="PS50931"/>
    </source>
</evidence>
<organism evidence="6 7">
    <name type="scientific">Sphingomonas hominis</name>
    <dbReference type="NCBI Taxonomy" id="2741495"/>
    <lineage>
        <taxon>Bacteria</taxon>
        <taxon>Pseudomonadati</taxon>
        <taxon>Pseudomonadota</taxon>
        <taxon>Alphaproteobacteria</taxon>
        <taxon>Sphingomonadales</taxon>
        <taxon>Sphingomonadaceae</taxon>
        <taxon>Sphingomonas</taxon>
    </lineage>
</organism>
<dbReference type="PANTHER" id="PTHR30537:SF5">
    <property type="entry name" value="HTH-TYPE TRANSCRIPTIONAL ACTIVATOR TTDR-RELATED"/>
    <property type="match status" value="1"/>
</dbReference>
<sequence length="295" mass="31488">MIDPDYILFARLVTAGSIAAAARELRLSPAMASRRLQRLEARLGARLVQRTTRRLALTPAGERFHADVVAILAAVEAAEARLTGAAAVPAGLLRVSAPTSFGRLHVAPQLHRFLDAHPQVRLAFDLSDAFVDLVAGSVDVGIRIAAGVPPSLEAHRLGASRRVLCASPAYLARAGVPARIADLGDHRLLAAAGQMPWRLVSGSRRASVDRASHVETNSSELVRELALSGVGIALRSLWDVGDALRTGALVRVLPEWEGMLDVAIWAVHPRAPIVSPAVRAFVAFLREVVDPAAWE</sequence>
<accession>A0ABX2JS10</accession>
<dbReference type="InterPro" id="IPR000847">
    <property type="entry name" value="LysR_HTH_N"/>
</dbReference>
<dbReference type="Gene3D" id="1.10.10.10">
    <property type="entry name" value="Winged helix-like DNA-binding domain superfamily/Winged helix DNA-binding domain"/>
    <property type="match status" value="1"/>
</dbReference>
<comment type="caution">
    <text evidence="6">The sequence shown here is derived from an EMBL/GenBank/DDBJ whole genome shotgun (WGS) entry which is preliminary data.</text>
</comment>
<evidence type="ECO:0000256" key="1">
    <source>
        <dbReference type="ARBA" id="ARBA00009437"/>
    </source>
</evidence>
<dbReference type="InterPro" id="IPR058163">
    <property type="entry name" value="LysR-type_TF_proteobact-type"/>
</dbReference>
<dbReference type="EMBL" id="JABULH010000005">
    <property type="protein sequence ID" value="NTS65847.1"/>
    <property type="molecule type" value="Genomic_DNA"/>
</dbReference>
<keyword evidence="2" id="KW-0805">Transcription regulation</keyword>
<dbReference type="Pfam" id="PF00126">
    <property type="entry name" value="HTH_1"/>
    <property type="match status" value="1"/>
</dbReference>
<dbReference type="SUPFAM" id="SSF46785">
    <property type="entry name" value="Winged helix' DNA-binding domain"/>
    <property type="match status" value="1"/>
</dbReference>
<dbReference type="InterPro" id="IPR036388">
    <property type="entry name" value="WH-like_DNA-bd_sf"/>
</dbReference>
<dbReference type="PROSITE" id="PS50931">
    <property type="entry name" value="HTH_LYSR"/>
    <property type="match status" value="1"/>
</dbReference>
<dbReference type="RefSeq" id="WP_174194487.1">
    <property type="nucleotide sequence ID" value="NZ_JABULH010000005.1"/>
</dbReference>
<dbReference type="PANTHER" id="PTHR30537">
    <property type="entry name" value="HTH-TYPE TRANSCRIPTIONAL REGULATOR"/>
    <property type="match status" value="1"/>
</dbReference>
<evidence type="ECO:0000313" key="7">
    <source>
        <dbReference type="Proteomes" id="UP000621447"/>
    </source>
</evidence>
<evidence type="ECO:0000313" key="6">
    <source>
        <dbReference type="EMBL" id="NTS65847.1"/>
    </source>
</evidence>
<dbReference type="Gene3D" id="3.40.190.290">
    <property type="match status" value="1"/>
</dbReference>
<reference evidence="6 7" key="1">
    <citation type="submission" date="2020-06" db="EMBL/GenBank/DDBJ databases">
        <title>Sphingomonas hominis sp. nov., a member of the Sphingomonas, isolated from the hair of a 22-year-old girl.</title>
        <authorList>
            <person name="Zhang D.-F."/>
            <person name="Cui X.-W."/>
        </authorList>
    </citation>
    <scope>NUCLEOTIDE SEQUENCE [LARGE SCALE GENOMIC DNA]</scope>
    <source>
        <strain evidence="6 7">HHU CXW</strain>
    </source>
</reference>
<gene>
    <name evidence="6" type="ORF">HRV97_11825</name>
</gene>
<name>A0ABX2JS10_9SPHN</name>
<dbReference type="Pfam" id="PF03466">
    <property type="entry name" value="LysR_substrate"/>
    <property type="match status" value="1"/>
</dbReference>
<proteinExistence type="inferred from homology"/>
<comment type="similarity">
    <text evidence="1">Belongs to the LysR transcriptional regulatory family.</text>
</comment>
<dbReference type="SUPFAM" id="SSF53850">
    <property type="entry name" value="Periplasmic binding protein-like II"/>
    <property type="match status" value="1"/>
</dbReference>
<keyword evidence="4" id="KW-0804">Transcription</keyword>
<evidence type="ECO:0000256" key="3">
    <source>
        <dbReference type="ARBA" id="ARBA00023125"/>
    </source>
</evidence>
<dbReference type="InterPro" id="IPR036390">
    <property type="entry name" value="WH_DNA-bd_sf"/>
</dbReference>
<dbReference type="InterPro" id="IPR005119">
    <property type="entry name" value="LysR_subst-bd"/>
</dbReference>
<keyword evidence="3" id="KW-0238">DNA-binding</keyword>
<evidence type="ECO:0000256" key="4">
    <source>
        <dbReference type="ARBA" id="ARBA00023163"/>
    </source>
</evidence>